<keyword evidence="3 4" id="KW-0408">Iron</keyword>
<keyword evidence="5" id="KW-0732">Signal</keyword>
<evidence type="ECO:0000313" key="7">
    <source>
        <dbReference type="EMBL" id="NVO56984.1"/>
    </source>
</evidence>
<evidence type="ECO:0000256" key="5">
    <source>
        <dbReference type="SAM" id="SignalP"/>
    </source>
</evidence>
<evidence type="ECO:0000313" key="8">
    <source>
        <dbReference type="Proteomes" id="UP000630805"/>
    </source>
</evidence>
<dbReference type="PANTHER" id="PTHR35008:SF8">
    <property type="entry name" value="ALCOHOL DEHYDROGENASE CYTOCHROME C SUBUNIT"/>
    <property type="match status" value="1"/>
</dbReference>
<feature type="signal peptide" evidence="5">
    <location>
        <begin position="1"/>
        <end position="22"/>
    </location>
</feature>
<keyword evidence="1 4" id="KW-0349">Heme</keyword>
<dbReference type="PROSITE" id="PS51007">
    <property type="entry name" value="CYTC"/>
    <property type="match status" value="1"/>
</dbReference>
<evidence type="ECO:0000256" key="1">
    <source>
        <dbReference type="ARBA" id="ARBA00022617"/>
    </source>
</evidence>
<dbReference type="RefSeq" id="WP_176865953.1">
    <property type="nucleotide sequence ID" value="NZ_JABXWT010000008.1"/>
</dbReference>
<evidence type="ECO:0000259" key="6">
    <source>
        <dbReference type="PROSITE" id="PS51007"/>
    </source>
</evidence>
<protein>
    <submittedName>
        <fullName evidence="7">Cytochrome c</fullName>
    </submittedName>
</protein>
<evidence type="ECO:0000256" key="4">
    <source>
        <dbReference type="PROSITE-ProRule" id="PRU00433"/>
    </source>
</evidence>
<feature type="chain" id="PRO_5045107303" evidence="5">
    <location>
        <begin position="23"/>
        <end position="229"/>
    </location>
</feature>
<dbReference type="InterPro" id="IPR051459">
    <property type="entry name" value="Cytochrome_c-type_DH"/>
</dbReference>
<dbReference type="Gene3D" id="1.10.760.10">
    <property type="entry name" value="Cytochrome c-like domain"/>
    <property type="match status" value="1"/>
</dbReference>
<sequence length="229" mass="24700">MRRGNLIFWAILSLMAPGLAVAQTPDCNDRPLCLGRTITEADLAVWSLNVFPDGTGLSDGMGNAEEGRQLFRDKCSACHGEKGVGLKVLLDRGAFPTLVGSTPPLTDTEEWPAKTVGSYWPYPTTFFDYVRRAMPFATAHSLSDNEVYAITAHILVLNDILPAGATLDRDSLMQVTMPNVDGFICDARPDVFAPRCMSNCAVPDDAGVLIGSGESYGKPVPITDCMVLK</sequence>
<accession>A0ABX2PT97</accession>
<gene>
    <name evidence="7" type="ORF">HW561_14405</name>
</gene>
<reference evidence="7 8" key="1">
    <citation type="submission" date="2020-06" db="EMBL/GenBank/DDBJ databases">
        <authorList>
            <person name="Cao W.R."/>
        </authorList>
    </citation>
    <scope>NUCLEOTIDE SEQUENCE [LARGE SCALE GENOMIC DNA]</scope>
    <source>
        <strain evidence="7 8">B1Z28</strain>
    </source>
</reference>
<dbReference type="SUPFAM" id="SSF46626">
    <property type="entry name" value="Cytochrome c"/>
    <property type="match status" value="1"/>
</dbReference>
<keyword evidence="2 4" id="KW-0479">Metal-binding</keyword>
<comment type="caution">
    <text evidence="7">The sequence shown here is derived from an EMBL/GenBank/DDBJ whole genome shotgun (WGS) entry which is preliminary data.</text>
</comment>
<feature type="domain" description="Cytochrome c" evidence="6">
    <location>
        <begin position="62"/>
        <end position="158"/>
    </location>
</feature>
<dbReference type="EMBL" id="JABXWT010000008">
    <property type="protein sequence ID" value="NVO56984.1"/>
    <property type="molecule type" value="Genomic_DNA"/>
</dbReference>
<name>A0ABX2PT97_9RHOB</name>
<dbReference type="Pfam" id="PF13442">
    <property type="entry name" value="Cytochrome_CBB3"/>
    <property type="match status" value="1"/>
</dbReference>
<dbReference type="InterPro" id="IPR036909">
    <property type="entry name" value="Cyt_c-like_dom_sf"/>
</dbReference>
<keyword evidence="8" id="KW-1185">Reference proteome</keyword>
<organism evidence="7 8">
    <name type="scientific">Ruegeria haliotis</name>
    <dbReference type="NCBI Taxonomy" id="2747601"/>
    <lineage>
        <taxon>Bacteria</taxon>
        <taxon>Pseudomonadati</taxon>
        <taxon>Pseudomonadota</taxon>
        <taxon>Alphaproteobacteria</taxon>
        <taxon>Rhodobacterales</taxon>
        <taxon>Roseobacteraceae</taxon>
        <taxon>Ruegeria</taxon>
    </lineage>
</organism>
<dbReference type="PANTHER" id="PTHR35008">
    <property type="entry name" value="BLL4482 PROTEIN-RELATED"/>
    <property type="match status" value="1"/>
</dbReference>
<dbReference type="InterPro" id="IPR009056">
    <property type="entry name" value="Cyt_c-like_dom"/>
</dbReference>
<dbReference type="Proteomes" id="UP000630805">
    <property type="component" value="Unassembled WGS sequence"/>
</dbReference>
<proteinExistence type="predicted"/>
<evidence type="ECO:0000256" key="3">
    <source>
        <dbReference type="ARBA" id="ARBA00023004"/>
    </source>
</evidence>
<evidence type="ECO:0000256" key="2">
    <source>
        <dbReference type="ARBA" id="ARBA00022723"/>
    </source>
</evidence>